<dbReference type="InterPro" id="IPR017087">
    <property type="entry name" value="UCP037004"/>
</dbReference>
<protein>
    <submittedName>
        <fullName evidence="2">DUF1722 domain-containing protein</fullName>
    </submittedName>
</protein>
<feature type="domain" description="DUF1722" evidence="1">
    <location>
        <begin position="189"/>
        <end position="305"/>
    </location>
</feature>
<comment type="caution">
    <text evidence="2">The sequence shown here is derived from an EMBL/GenBank/DDBJ whole genome shotgun (WGS) entry which is preliminary data.</text>
</comment>
<gene>
    <name evidence="2" type="ORF">D3Z33_14075</name>
</gene>
<dbReference type="PANTHER" id="PTHR30087">
    <property type="entry name" value="INNER MEMBRANE PROTEIN"/>
    <property type="match status" value="1"/>
</dbReference>
<dbReference type="Pfam" id="PF08349">
    <property type="entry name" value="DUF1722"/>
    <property type="match status" value="1"/>
</dbReference>
<dbReference type="EMBL" id="QXXA01000017">
    <property type="protein sequence ID" value="NBI07985.1"/>
    <property type="molecule type" value="Genomic_DNA"/>
</dbReference>
<dbReference type="RefSeq" id="WP_160198449.1">
    <property type="nucleotide sequence ID" value="NZ_QXXA01000017.1"/>
</dbReference>
<reference evidence="2 3" key="1">
    <citation type="submission" date="2018-08" db="EMBL/GenBank/DDBJ databases">
        <title>Murine metabolic-syndrome-specific gut microbial biobank.</title>
        <authorList>
            <person name="Liu C."/>
        </authorList>
    </citation>
    <scope>NUCLEOTIDE SEQUENCE [LARGE SCALE GENOMIC DNA]</scope>
    <source>
        <strain evidence="2 3">583</strain>
    </source>
</reference>
<proteinExistence type="predicted"/>
<sequence length="317" mass="37089">MFHKPKVVVSKCLGFSKCRYNGQVIQDDFVDKLGEYVHYITVCPEVEIGLGIPRKSIRLVLEDNEITLFQPETKNEYTNKMKKFTDDFLSSLKDVDGFLLKGRSPSCGIKDTKIYDGKKNPNVLRKGDGIFAKEVLKKYPYLAIEGEGRLTNFKIREHFLAHLYTMNRFKIVEKERTMKSLVDFHSKNKYLLMAHNPEILKELGRIVANHDKLDIETIFKNYKFNLGKALKDLPKKTNYINALMHIFGYFSYELSKQEKKFSLDLLNKYRNESIALSVPLNVFRTYAIKYNKKYLLEQTIWSCYPEGLMNLKDSKRN</sequence>
<dbReference type="InterPro" id="IPR007553">
    <property type="entry name" value="2-thiour_desulf"/>
</dbReference>
<keyword evidence="3" id="KW-1185">Reference proteome</keyword>
<name>A0A845QZT5_9CLOT</name>
<dbReference type="Pfam" id="PF04463">
    <property type="entry name" value="2-thiour_desulf"/>
    <property type="match status" value="1"/>
</dbReference>
<dbReference type="PIRSF" id="PIRSF037004">
    <property type="entry name" value="UCP037004"/>
    <property type="match status" value="1"/>
</dbReference>
<dbReference type="OrthoDB" id="9797779at2"/>
<dbReference type="PANTHER" id="PTHR30087:SF0">
    <property type="entry name" value="INNER MEMBRANE PROTEIN"/>
    <property type="match status" value="1"/>
</dbReference>
<dbReference type="AlphaFoldDB" id="A0A845QZT5"/>
<dbReference type="Proteomes" id="UP000467132">
    <property type="component" value="Unassembled WGS sequence"/>
</dbReference>
<evidence type="ECO:0000313" key="3">
    <source>
        <dbReference type="Proteomes" id="UP000467132"/>
    </source>
</evidence>
<evidence type="ECO:0000259" key="1">
    <source>
        <dbReference type="Pfam" id="PF08349"/>
    </source>
</evidence>
<evidence type="ECO:0000313" key="2">
    <source>
        <dbReference type="EMBL" id="NBI07985.1"/>
    </source>
</evidence>
<accession>A0A845QZT5</accession>
<organism evidence="2 3">
    <name type="scientific">Senegalia massiliensis</name>
    <dbReference type="NCBI Taxonomy" id="1720316"/>
    <lineage>
        <taxon>Bacteria</taxon>
        <taxon>Bacillati</taxon>
        <taxon>Bacillota</taxon>
        <taxon>Clostridia</taxon>
        <taxon>Eubacteriales</taxon>
        <taxon>Clostridiaceae</taxon>
        <taxon>Senegalia</taxon>
    </lineage>
</organism>
<dbReference type="InterPro" id="IPR013560">
    <property type="entry name" value="DUF1722"/>
</dbReference>